<protein>
    <recommendedName>
        <fullName evidence="9">G-protein coupled receptors family 1 profile domain-containing protein</fullName>
    </recommendedName>
</protein>
<keyword evidence="3 6" id="KW-0812">Transmembrane</keyword>
<feature type="transmembrane region" description="Helical" evidence="6">
    <location>
        <begin position="96"/>
        <end position="113"/>
    </location>
</feature>
<dbReference type="PANTHER" id="PTHR22945:SF21">
    <property type="entry name" value="SERPENTINE RECEPTOR, CLASS D (DELTA)-RELATED"/>
    <property type="match status" value="1"/>
</dbReference>
<keyword evidence="4 6" id="KW-1133">Transmembrane helix</keyword>
<evidence type="ECO:0000313" key="8">
    <source>
        <dbReference type="Proteomes" id="UP001152747"/>
    </source>
</evidence>
<dbReference type="OrthoDB" id="5859769at2759"/>
<feature type="transmembrane region" description="Helical" evidence="6">
    <location>
        <begin position="223"/>
        <end position="243"/>
    </location>
</feature>
<dbReference type="Pfam" id="PF10317">
    <property type="entry name" value="7TM_GPCR_Srd"/>
    <property type="match status" value="1"/>
</dbReference>
<reference evidence="7" key="1">
    <citation type="submission" date="2022-11" db="EMBL/GenBank/DDBJ databases">
        <authorList>
            <person name="Kikuchi T."/>
        </authorList>
    </citation>
    <scope>NUCLEOTIDE SEQUENCE</scope>
    <source>
        <strain evidence="7">PS1010</strain>
    </source>
</reference>
<evidence type="ECO:0000256" key="4">
    <source>
        <dbReference type="ARBA" id="ARBA00022989"/>
    </source>
</evidence>
<comment type="subcellular location">
    <subcellularLocation>
        <location evidence="1">Membrane</location>
        <topology evidence="1">Multi-pass membrane protein</topology>
    </subcellularLocation>
</comment>
<accession>A0A9P1IXY4</accession>
<evidence type="ECO:0000256" key="2">
    <source>
        <dbReference type="ARBA" id="ARBA00009166"/>
    </source>
</evidence>
<dbReference type="InterPro" id="IPR019421">
    <property type="entry name" value="7TM_GPCR_serpentine_rcpt_Srd"/>
</dbReference>
<evidence type="ECO:0000256" key="1">
    <source>
        <dbReference type="ARBA" id="ARBA00004141"/>
    </source>
</evidence>
<dbReference type="GO" id="GO:0016020">
    <property type="term" value="C:membrane"/>
    <property type="evidence" value="ECO:0007669"/>
    <property type="project" value="UniProtKB-SubCell"/>
</dbReference>
<dbReference type="EMBL" id="CANHGI010000005">
    <property type="protein sequence ID" value="CAI5452746.1"/>
    <property type="molecule type" value="Genomic_DNA"/>
</dbReference>
<comment type="similarity">
    <text evidence="2">Belongs to the nematode receptor-like protein srd family.</text>
</comment>
<sequence>MENIFQAIHSFGSSIGCFINALLIYVVLTKSPKQIQGYGLLIINFAVTDFLICALNYMVMQRLISCGLAIIYISMGPCSAISPQLCFSLYVTKLHLYTHSIWLLLISFSYRYYVMIRSELSKLRIQLIIFLVYIPSLFSIVNIFISDGSETQSREIITKYHPEYNITDRAVTGNLSIFEFSVMYVIIHVVGLSVPMAIMILIMRKKIISKLGENASSERSKRLQIQLLKALTFQACIPILYAIGGSCYLVQQFNIINNAAPQYIMYCLFLLVPVLNPMSSFIFITPYRNFVISFLGRTYRKISITRSATQPDSSFNQHTNQTKY</sequence>
<name>A0A9P1IXY4_9PELO</name>
<feature type="transmembrane region" description="Helical" evidence="6">
    <location>
        <begin position="7"/>
        <end position="28"/>
    </location>
</feature>
<gene>
    <name evidence="7" type="ORF">CAMP_LOCUS15383</name>
</gene>
<comment type="caution">
    <text evidence="7">The sequence shown here is derived from an EMBL/GenBank/DDBJ whole genome shotgun (WGS) entry which is preliminary data.</text>
</comment>
<dbReference type="SUPFAM" id="SSF81321">
    <property type="entry name" value="Family A G protein-coupled receptor-like"/>
    <property type="match status" value="1"/>
</dbReference>
<dbReference type="Proteomes" id="UP001152747">
    <property type="component" value="Unassembled WGS sequence"/>
</dbReference>
<feature type="transmembrane region" description="Helical" evidence="6">
    <location>
        <begin position="182"/>
        <end position="202"/>
    </location>
</feature>
<evidence type="ECO:0000256" key="3">
    <source>
        <dbReference type="ARBA" id="ARBA00022692"/>
    </source>
</evidence>
<evidence type="ECO:0008006" key="9">
    <source>
        <dbReference type="Google" id="ProtNLM"/>
    </source>
</evidence>
<evidence type="ECO:0000256" key="5">
    <source>
        <dbReference type="ARBA" id="ARBA00023136"/>
    </source>
</evidence>
<dbReference type="Gene3D" id="1.20.1070.10">
    <property type="entry name" value="Rhodopsin 7-helix transmembrane proteins"/>
    <property type="match status" value="1"/>
</dbReference>
<keyword evidence="8" id="KW-1185">Reference proteome</keyword>
<organism evidence="7 8">
    <name type="scientific">Caenorhabditis angaria</name>
    <dbReference type="NCBI Taxonomy" id="860376"/>
    <lineage>
        <taxon>Eukaryota</taxon>
        <taxon>Metazoa</taxon>
        <taxon>Ecdysozoa</taxon>
        <taxon>Nematoda</taxon>
        <taxon>Chromadorea</taxon>
        <taxon>Rhabditida</taxon>
        <taxon>Rhabditina</taxon>
        <taxon>Rhabditomorpha</taxon>
        <taxon>Rhabditoidea</taxon>
        <taxon>Rhabditidae</taxon>
        <taxon>Peloderinae</taxon>
        <taxon>Caenorhabditis</taxon>
    </lineage>
</organism>
<evidence type="ECO:0000256" key="6">
    <source>
        <dbReference type="SAM" id="Phobius"/>
    </source>
</evidence>
<dbReference type="InterPro" id="IPR050920">
    <property type="entry name" value="Nematode_rcpt-like_delta"/>
</dbReference>
<proteinExistence type="inferred from homology"/>
<feature type="transmembrane region" description="Helical" evidence="6">
    <location>
        <begin position="66"/>
        <end position="90"/>
    </location>
</feature>
<feature type="transmembrane region" description="Helical" evidence="6">
    <location>
        <begin position="125"/>
        <end position="145"/>
    </location>
</feature>
<keyword evidence="5 6" id="KW-0472">Membrane</keyword>
<feature type="transmembrane region" description="Helical" evidence="6">
    <location>
        <begin position="40"/>
        <end position="59"/>
    </location>
</feature>
<feature type="transmembrane region" description="Helical" evidence="6">
    <location>
        <begin position="263"/>
        <end position="284"/>
    </location>
</feature>
<evidence type="ECO:0000313" key="7">
    <source>
        <dbReference type="EMBL" id="CAI5452746.1"/>
    </source>
</evidence>
<dbReference type="AlphaFoldDB" id="A0A9P1IXY4"/>
<dbReference type="PANTHER" id="PTHR22945">
    <property type="entry name" value="SERPENTINE RECEPTOR, CLASS D DELTA"/>
    <property type="match status" value="1"/>
</dbReference>